<dbReference type="Pfam" id="PF01370">
    <property type="entry name" value="Epimerase"/>
    <property type="match status" value="1"/>
</dbReference>
<dbReference type="SUPFAM" id="SSF51735">
    <property type="entry name" value="NAD(P)-binding Rossmann-fold domains"/>
    <property type="match status" value="1"/>
</dbReference>
<gene>
    <name evidence="3" type="ORF">ENO10_04590</name>
</gene>
<comment type="caution">
    <text evidence="3">The sequence shown here is derived from an EMBL/GenBank/DDBJ whole genome shotgun (WGS) entry which is preliminary data.</text>
</comment>
<dbReference type="PANTHER" id="PTHR43000">
    <property type="entry name" value="DTDP-D-GLUCOSE 4,6-DEHYDRATASE-RELATED"/>
    <property type="match status" value="1"/>
</dbReference>
<sequence length="124" mass="13797">MKILITGAAGFIGSHAAEKLHNEGFEVTGIDNFSDYYDVSLKQLNAEALKKKGIPVLKMDLRKASDYDILENDFDFIIHFAAQPGISASSSFEDYFSNNVNATQNLLDFALKNSQIKHFFNIAT</sequence>
<feature type="non-terminal residue" evidence="3">
    <location>
        <position position="124"/>
    </location>
</feature>
<feature type="domain" description="NAD-dependent epimerase/dehydratase" evidence="2">
    <location>
        <begin position="3"/>
        <end position="124"/>
    </location>
</feature>
<dbReference type="InterPro" id="IPR036291">
    <property type="entry name" value="NAD(P)-bd_dom_sf"/>
</dbReference>
<reference evidence="3" key="1">
    <citation type="journal article" date="2020" name="mSystems">
        <title>Genome- and Community-Level Interaction Insights into Carbon Utilization and Element Cycling Functions of Hydrothermarchaeota in Hydrothermal Sediment.</title>
        <authorList>
            <person name="Zhou Z."/>
            <person name="Liu Y."/>
            <person name="Xu W."/>
            <person name="Pan J."/>
            <person name="Luo Z.H."/>
            <person name="Li M."/>
        </authorList>
    </citation>
    <scope>NUCLEOTIDE SEQUENCE [LARGE SCALE GENOMIC DNA]</scope>
    <source>
        <strain evidence="3">SpSt-1235</strain>
    </source>
</reference>
<accession>A0A7C2M5T3</accession>
<dbReference type="Proteomes" id="UP000885753">
    <property type="component" value="Unassembled WGS sequence"/>
</dbReference>
<evidence type="ECO:0000259" key="2">
    <source>
        <dbReference type="Pfam" id="PF01370"/>
    </source>
</evidence>
<evidence type="ECO:0000256" key="1">
    <source>
        <dbReference type="ARBA" id="ARBA00007637"/>
    </source>
</evidence>
<evidence type="ECO:0000313" key="3">
    <source>
        <dbReference type="EMBL" id="HER40481.1"/>
    </source>
</evidence>
<comment type="similarity">
    <text evidence="1">Belongs to the NAD(P)-dependent epimerase/dehydratase family.</text>
</comment>
<proteinExistence type="inferred from homology"/>
<dbReference type="AlphaFoldDB" id="A0A7C2M5T3"/>
<dbReference type="EMBL" id="DSEE01000336">
    <property type="protein sequence ID" value="HER40481.1"/>
    <property type="molecule type" value="Genomic_DNA"/>
</dbReference>
<protein>
    <submittedName>
        <fullName evidence="3">NAD-dependent epimerase/dehydratase family protein</fullName>
    </submittedName>
</protein>
<dbReference type="Gene3D" id="3.40.50.720">
    <property type="entry name" value="NAD(P)-binding Rossmann-like Domain"/>
    <property type="match status" value="1"/>
</dbReference>
<dbReference type="InterPro" id="IPR001509">
    <property type="entry name" value="Epimerase_deHydtase"/>
</dbReference>
<name>A0A7C2M5T3_9FLAO</name>
<organism evidence="3">
    <name type="scientific">Salinimicrobium catena</name>
    <dbReference type="NCBI Taxonomy" id="390640"/>
    <lineage>
        <taxon>Bacteria</taxon>
        <taxon>Pseudomonadati</taxon>
        <taxon>Bacteroidota</taxon>
        <taxon>Flavobacteriia</taxon>
        <taxon>Flavobacteriales</taxon>
        <taxon>Flavobacteriaceae</taxon>
        <taxon>Salinimicrobium</taxon>
    </lineage>
</organism>